<reference evidence="2" key="1">
    <citation type="journal article" date="2019" name="Sci. Rep.">
        <title>Draft genome of Tanacetum cinerariifolium, the natural source of mosquito coil.</title>
        <authorList>
            <person name="Yamashiro T."/>
            <person name="Shiraishi A."/>
            <person name="Satake H."/>
            <person name="Nakayama K."/>
        </authorList>
    </citation>
    <scope>NUCLEOTIDE SEQUENCE</scope>
</reference>
<sequence>QKSPRRDHPERRGAQPDHHSGSVAQAAAGLLRPASGQQRAGQPSPLHLGEAAEPDGNGGRTAGGRSQDSAVFTVYVDA</sequence>
<evidence type="ECO:0000256" key="1">
    <source>
        <dbReference type="SAM" id="MobiDB-lite"/>
    </source>
</evidence>
<accession>A0A699XJJ5</accession>
<proteinExistence type="predicted"/>
<dbReference type="EMBL" id="BKCJ011874691">
    <property type="protein sequence ID" value="GFD60192.1"/>
    <property type="molecule type" value="Genomic_DNA"/>
</dbReference>
<feature type="region of interest" description="Disordered" evidence="1">
    <location>
        <begin position="1"/>
        <end position="78"/>
    </location>
</feature>
<organism evidence="2">
    <name type="scientific">Tanacetum cinerariifolium</name>
    <name type="common">Dalmatian daisy</name>
    <name type="synonym">Chrysanthemum cinerariifolium</name>
    <dbReference type="NCBI Taxonomy" id="118510"/>
    <lineage>
        <taxon>Eukaryota</taxon>
        <taxon>Viridiplantae</taxon>
        <taxon>Streptophyta</taxon>
        <taxon>Embryophyta</taxon>
        <taxon>Tracheophyta</taxon>
        <taxon>Spermatophyta</taxon>
        <taxon>Magnoliopsida</taxon>
        <taxon>eudicotyledons</taxon>
        <taxon>Gunneridae</taxon>
        <taxon>Pentapetalae</taxon>
        <taxon>asterids</taxon>
        <taxon>campanulids</taxon>
        <taxon>Asterales</taxon>
        <taxon>Asteraceae</taxon>
        <taxon>Asteroideae</taxon>
        <taxon>Anthemideae</taxon>
        <taxon>Anthemidinae</taxon>
        <taxon>Tanacetum</taxon>
    </lineage>
</organism>
<feature type="non-terminal residue" evidence="2">
    <location>
        <position position="1"/>
    </location>
</feature>
<feature type="compositionally biased region" description="Basic and acidic residues" evidence="1">
    <location>
        <begin position="1"/>
        <end position="20"/>
    </location>
</feature>
<name>A0A699XJJ5_TANCI</name>
<dbReference type="AlphaFoldDB" id="A0A699XJJ5"/>
<gene>
    <name evidence="2" type="ORF">Tci_932161</name>
</gene>
<comment type="caution">
    <text evidence="2">The sequence shown here is derived from an EMBL/GenBank/DDBJ whole genome shotgun (WGS) entry which is preliminary data.</text>
</comment>
<evidence type="ECO:0000313" key="2">
    <source>
        <dbReference type="EMBL" id="GFD60192.1"/>
    </source>
</evidence>
<protein>
    <submittedName>
        <fullName evidence="2">Uncharacterized protein</fullName>
    </submittedName>
</protein>